<evidence type="ECO:0000256" key="1">
    <source>
        <dbReference type="ARBA" id="ARBA00006249"/>
    </source>
</evidence>
<dbReference type="KEGG" id="pchm:VFPPC_11196"/>
<keyword evidence="5 10" id="KW-0732">Signal</keyword>
<evidence type="ECO:0000256" key="8">
    <source>
        <dbReference type="ARBA" id="ARBA00023157"/>
    </source>
</evidence>
<reference evidence="11 12" key="1">
    <citation type="journal article" date="2016" name="PLoS Pathog.">
        <title>Biosynthesis of antibiotic leucinostatins in bio-control fungus Purpureocillium lilacinum and their inhibition on phytophthora revealed by genome mining.</title>
        <authorList>
            <person name="Wang G."/>
            <person name="Liu Z."/>
            <person name="Lin R."/>
            <person name="Li E."/>
            <person name="Mao Z."/>
            <person name="Ling J."/>
            <person name="Yang Y."/>
            <person name="Yin W.B."/>
            <person name="Xie B."/>
        </authorList>
    </citation>
    <scope>NUCLEOTIDE SEQUENCE [LARGE SCALE GENOMIC DNA]</scope>
    <source>
        <strain evidence="11">170</strain>
    </source>
</reference>
<keyword evidence="6 10" id="KW-0378">Hydrolase</keyword>
<evidence type="ECO:0000256" key="5">
    <source>
        <dbReference type="ARBA" id="ARBA00022729"/>
    </source>
</evidence>
<organism evidence="11 12">
    <name type="scientific">Pochonia chlamydosporia 170</name>
    <dbReference type="NCBI Taxonomy" id="1380566"/>
    <lineage>
        <taxon>Eukaryota</taxon>
        <taxon>Fungi</taxon>
        <taxon>Dikarya</taxon>
        <taxon>Ascomycota</taxon>
        <taxon>Pezizomycotina</taxon>
        <taxon>Sordariomycetes</taxon>
        <taxon>Hypocreomycetidae</taxon>
        <taxon>Hypocreales</taxon>
        <taxon>Clavicipitaceae</taxon>
        <taxon>Pochonia</taxon>
    </lineage>
</organism>
<evidence type="ECO:0000256" key="4">
    <source>
        <dbReference type="ARBA" id="ARBA00022723"/>
    </source>
</evidence>
<name>A0A179FBU6_METCM</name>
<evidence type="ECO:0000256" key="9">
    <source>
        <dbReference type="ARBA" id="ARBA00034075"/>
    </source>
</evidence>
<keyword evidence="8" id="KW-1015">Disulfide bond</keyword>
<dbReference type="AlphaFoldDB" id="A0A179FBU6"/>
<evidence type="ECO:0000256" key="7">
    <source>
        <dbReference type="ARBA" id="ARBA00022837"/>
    </source>
</evidence>
<dbReference type="Proteomes" id="UP000078397">
    <property type="component" value="Unassembled WGS sequence"/>
</dbReference>
<comment type="caution">
    <text evidence="11">The sequence shown here is derived from an EMBL/GenBank/DDBJ whole genome shotgun (WGS) entry which is preliminary data.</text>
</comment>
<gene>
    <name evidence="11" type="ORF">VFPPC_11196</name>
</gene>
<dbReference type="GO" id="GO:0046872">
    <property type="term" value="F:metal ion binding"/>
    <property type="evidence" value="ECO:0007669"/>
    <property type="project" value="UniProtKB-KW"/>
</dbReference>
<keyword evidence="3" id="KW-0119">Carbohydrate metabolism</keyword>
<dbReference type="GeneID" id="28853446"/>
<keyword evidence="2" id="KW-0719">Serine esterase</keyword>
<accession>A0A179FBU6</accession>
<feature type="chain" id="PRO_5007950164" description="Carboxylic ester hydrolase" evidence="10">
    <location>
        <begin position="17"/>
        <end position="578"/>
    </location>
</feature>
<dbReference type="STRING" id="1380566.A0A179FBU6"/>
<keyword evidence="3" id="KW-0858">Xylan degradation</keyword>
<dbReference type="GO" id="GO:0030600">
    <property type="term" value="F:feruloyl esterase activity"/>
    <property type="evidence" value="ECO:0007669"/>
    <property type="project" value="UniProtKB-EC"/>
</dbReference>
<comment type="similarity">
    <text evidence="1 10">Belongs to the tannase family.</text>
</comment>
<evidence type="ECO:0000256" key="10">
    <source>
        <dbReference type="RuleBase" id="RU361238"/>
    </source>
</evidence>
<evidence type="ECO:0000313" key="12">
    <source>
        <dbReference type="Proteomes" id="UP000078397"/>
    </source>
</evidence>
<dbReference type="SUPFAM" id="SSF53474">
    <property type="entry name" value="alpha/beta-Hydrolases"/>
    <property type="match status" value="1"/>
</dbReference>
<protein>
    <recommendedName>
        <fullName evidence="10">Carboxylic ester hydrolase</fullName>
        <ecNumber evidence="10">3.1.1.-</ecNumber>
    </recommendedName>
</protein>
<comment type="catalytic activity">
    <reaction evidence="9">
        <text>feruloyl-polysaccharide + H2O = ferulate + polysaccharide.</text>
        <dbReference type="EC" id="3.1.1.73"/>
    </reaction>
</comment>
<dbReference type="Gene3D" id="3.40.50.1820">
    <property type="entry name" value="alpha/beta hydrolase"/>
    <property type="match status" value="1"/>
</dbReference>
<dbReference type="RefSeq" id="XP_018140331.1">
    <property type="nucleotide sequence ID" value="XM_018289452.1"/>
</dbReference>
<keyword evidence="12" id="KW-1185">Reference proteome</keyword>
<dbReference type="GO" id="GO:0045493">
    <property type="term" value="P:xylan catabolic process"/>
    <property type="evidence" value="ECO:0007669"/>
    <property type="project" value="UniProtKB-KW"/>
</dbReference>
<dbReference type="InterPro" id="IPR029058">
    <property type="entry name" value="AB_hydrolase_fold"/>
</dbReference>
<dbReference type="InterPro" id="IPR011118">
    <property type="entry name" value="Tannase/feruloyl_esterase"/>
</dbReference>
<dbReference type="EC" id="3.1.1.-" evidence="10"/>
<dbReference type="OrthoDB" id="3039123at2759"/>
<evidence type="ECO:0000256" key="6">
    <source>
        <dbReference type="ARBA" id="ARBA00022801"/>
    </source>
</evidence>
<dbReference type="Pfam" id="PF07519">
    <property type="entry name" value="Tannase"/>
    <property type="match status" value="1"/>
</dbReference>
<evidence type="ECO:0000256" key="2">
    <source>
        <dbReference type="ARBA" id="ARBA00022487"/>
    </source>
</evidence>
<keyword evidence="7" id="KW-0106">Calcium</keyword>
<dbReference type="EMBL" id="LSBJ02000006">
    <property type="protein sequence ID" value="OAQ62751.1"/>
    <property type="molecule type" value="Genomic_DNA"/>
</dbReference>
<evidence type="ECO:0000313" key="11">
    <source>
        <dbReference type="EMBL" id="OAQ62751.1"/>
    </source>
</evidence>
<feature type="signal peptide" evidence="10">
    <location>
        <begin position="1"/>
        <end position="16"/>
    </location>
</feature>
<dbReference type="PANTHER" id="PTHR33938:SF15">
    <property type="entry name" value="FERULOYL ESTERASE B-RELATED"/>
    <property type="match status" value="1"/>
</dbReference>
<keyword evidence="4" id="KW-0479">Metal-binding</keyword>
<sequence length="578" mass="61718">MNFKLARTIFLAGVSALVIDGHTVVTDAQRLSVRQPVACARSAVQLIAPRGTSIDKTEVVEASGALPQHCSIIAHYISPGVDGSPPSQVNYFVRLPLNGTWNGKGIFEGGGGLRTGVLDFKALGKGYALAYTDGGHPLDALADATWAAYDNRPDMTKIVDHGHRAVRDSTIAFKALAKAFYHAAPARIYFAGCSTGGRQGLVAATRYPELYDGIIAGAPAMDYDGLMMAFAWNMQKMLRGPNYFLPTSKMTMLGNAVLAACDANDGLKDGMISSPRSCKFNPEKLLCHGADGPDCLTTGQVDTVKAIYAGPFNATGKALYPGESVGSEANWAGWMGSFNGNPTPAPVRLADGSYNFAVADAKDSGPVKRADGSYDFPKRLAPMMGIFADTYMQYLFFPTTNPAREARKFNFDVDPNAGSKMGETQNAPPLLQRLEKAGTKLIIYQGLADHIVPPARTIQWWHDAADSVGGARRLGKFAKLYLLPDVDHCGGGRGPDVFGAPFNAPSGANGPQNDVVDALDHWVVQGKAPSSIIARKMKVNEVQRSRPVCPYPQVAKYKGSGNIDDAASFSCQSPRGEE</sequence>
<dbReference type="PANTHER" id="PTHR33938">
    <property type="entry name" value="FERULOYL ESTERASE B-RELATED"/>
    <property type="match status" value="1"/>
</dbReference>
<keyword evidence="3" id="KW-0624">Polysaccharide degradation</keyword>
<proteinExistence type="inferred from homology"/>
<evidence type="ECO:0000256" key="3">
    <source>
        <dbReference type="ARBA" id="ARBA00022651"/>
    </source>
</evidence>